<evidence type="ECO:0000313" key="2">
    <source>
        <dbReference type="EMBL" id="KAJ7339926.1"/>
    </source>
</evidence>
<accession>A0AAD6ZUG3</accession>
<dbReference type="GO" id="GO:0004074">
    <property type="term" value="F:biliverdin reductase [NAD(P)H] activity"/>
    <property type="evidence" value="ECO:0007669"/>
    <property type="project" value="TreeGrafter"/>
</dbReference>
<dbReference type="Proteomes" id="UP001218218">
    <property type="component" value="Unassembled WGS sequence"/>
</dbReference>
<dbReference type="InterPro" id="IPR036291">
    <property type="entry name" value="NAD(P)-bd_dom_sf"/>
</dbReference>
<comment type="similarity">
    <text evidence="1">Belongs to the avfA family.</text>
</comment>
<dbReference type="EMBL" id="JARIHO010000027">
    <property type="protein sequence ID" value="KAJ7339926.1"/>
    <property type="molecule type" value="Genomic_DNA"/>
</dbReference>
<keyword evidence="3" id="KW-1185">Reference proteome</keyword>
<reference evidence="2" key="1">
    <citation type="submission" date="2023-03" db="EMBL/GenBank/DDBJ databases">
        <title>Massive genome expansion in bonnet fungi (Mycena s.s.) driven by repeated elements and novel gene families across ecological guilds.</title>
        <authorList>
            <consortium name="Lawrence Berkeley National Laboratory"/>
            <person name="Harder C.B."/>
            <person name="Miyauchi S."/>
            <person name="Viragh M."/>
            <person name="Kuo A."/>
            <person name="Thoen E."/>
            <person name="Andreopoulos B."/>
            <person name="Lu D."/>
            <person name="Skrede I."/>
            <person name="Drula E."/>
            <person name="Henrissat B."/>
            <person name="Morin E."/>
            <person name="Kohler A."/>
            <person name="Barry K."/>
            <person name="LaButti K."/>
            <person name="Morin E."/>
            <person name="Salamov A."/>
            <person name="Lipzen A."/>
            <person name="Mereny Z."/>
            <person name="Hegedus B."/>
            <person name="Baldrian P."/>
            <person name="Stursova M."/>
            <person name="Weitz H."/>
            <person name="Taylor A."/>
            <person name="Grigoriev I.V."/>
            <person name="Nagy L.G."/>
            <person name="Martin F."/>
            <person name="Kauserud H."/>
        </authorList>
    </citation>
    <scope>NUCLEOTIDE SEQUENCE</scope>
    <source>
        <strain evidence="2">CBHHK002</strain>
    </source>
</reference>
<evidence type="ECO:0008006" key="4">
    <source>
        <dbReference type="Google" id="ProtNLM"/>
    </source>
</evidence>
<dbReference type="GO" id="GO:0042602">
    <property type="term" value="F:riboflavin reductase (NADPH) activity"/>
    <property type="evidence" value="ECO:0007669"/>
    <property type="project" value="TreeGrafter"/>
</dbReference>
<comment type="caution">
    <text evidence="2">The sequence shown here is derived from an EMBL/GenBank/DDBJ whole genome shotgun (WGS) entry which is preliminary data.</text>
</comment>
<dbReference type="InterPro" id="IPR051606">
    <property type="entry name" value="Polyketide_Oxido-like"/>
</dbReference>
<dbReference type="Gene3D" id="3.40.50.720">
    <property type="entry name" value="NAD(P)-binding Rossmann-like Domain"/>
    <property type="match status" value="1"/>
</dbReference>
<gene>
    <name evidence="2" type="ORF">DFH08DRAFT_875781</name>
</gene>
<organism evidence="2 3">
    <name type="scientific">Mycena albidolilacea</name>
    <dbReference type="NCBI Taxonomy" id="1033008"/>
    <lineage>
        <taxon>Eukaryota</taxon>
        <taxon>Fungi</taxon>
        <taxon>Dikarya</taxon>
        <taxon>Basidiomycota</taxon>
        <taxon>Agaricomycotina</taxon>
        <taxon>Agaricomycetes</taxon>
        <taxon>Agaricomycetidae</taxon>
        <taxon>Agaricales</taxon>
        <taxon>Marasmiineae</taxon>
        <taxon>Mycenaceae</taxon>
        <taxon>Mycena</taxon>
    </lineage>
</organism>
<dbReference type="PANTHER" id="PTHR43355">
    <property type="entry name" value="FLAVIN REDUCTASE (NADPH)"/>
    <property type="match status" value="1"/>
</dbReference>
<dbReference type="SUPFAM" id="SSF51735">
    <property type="entry name" value="NAD(P)-binding Rossmann-fold domains"/>
    <property type="match status" value="1"/>
</dbReference>
<protein>
    <recommendedName>
        <fullName evidence="4">NAD(P)-binding domain-containing protein</fullName>
    </recommendedName>
</protein>
<sequence>MPPLNVLSFGASRNIGYLSALRLLEKGGTVTFLLRSPSAFDADATIQKYAKSGHARLLRGDATIEADAQRAWDEAGVVDAVIFSVGSIMGFSITKGFVQTPPNLVTQCFLNIVCTMPQYTAAPQPKIIAISSTGFTRTSHTALPLLLKPVHAMVLPAPRKDRIGMERVIAHCAGWRWDSKANGEVAEGILDQGWMQRKGLPAAGSLMHALVVRPAMLTDGRCVADEMEAKGKGKLPYRVSEQELGGYTISRKDIAHFVVDALTRRWDEVGNRHVNVAY</sequence>
<proteinExistence type="inferred from homology"/>
<evidence type="ECO:0000313" key="3">
    <source>
        <dbReference type="Proteomes" id="UP001218218"/>
    </source>
</evidence>
<dbReference type="AlphaFoldDB" id="A0AAD6ZUG3"/>
<evidence type="ECO:0000256" key="1">
    <source>
        <dbReference type="ARBA" id="ARBA00038376"/>
    </source>
</evidence>
<dbReference type="PANTHER" id="PTHR43355:SF2">
    <property type="entry name" value="FLAVIN REDUCTASE (NADPH)"/>
    <property type="match status" value="1"/>
</dbReference>
<name>A0AAD6ZUG3_9AGAR</name>